<dbReference type="AlphaFoldDB" id="A0A9X3E6I9"/>
<dbReference type="PANTHER" id="PTHR43790:SF3">
    <property type="entry name" value="D-ALLOSE IMPORT ATP-BINDING PROTEIN ALSA-RELATED"/>
    <property type="match status" value="1"/>
</dbReference>
<comment type="caution">
    <text evidence="11">The sequence shown here is derived from an EMBL/GenBank/DDBJ whole genome shotgun (WGS) entry which is preliminary data.</text>
</comment>
<dbReference type="InterPro" id="IPR050107">
    <property type="entry name" value="ABC_carbohydrate_import_ATPase"/>
</dbReference>
<dbReference type="CDD" id="cd03215">
    <property type="entry name" value="ABC_Carb_Monos_II"/>
    <property type="match status" value="1"/>
</dbReference>
<dbReference type="InterPro" id="IPR003439">
    <property type="entry name" value="ABC_transporter-like_ATP-bd"/>
</dbReference>
<keyword evidence="3" id="KW-1003">Cell membrane</keyword>
<proteinExistence type="predicted"/>
<dbReference type="Gene3D" id="3.40.50.300">
    <property type="entry name" value="P-loop containing nucleotide triphosphate hydrolases"/>
    <property type="match status" value="2"/>
</dbReference>
<dbReference type="Pfam" id="PF00005">
    <property type="entry name" value="ABC_tran"/>
    <property type="match status" value="2"/>
</dbReference>
<dbReference type="Proteomes" id="UP001080333">
    <property type="component" value="Unassembled WGS sequence"/>
</dbReference>
<evidence type="ECO:0000256" key="3">
    <source>
        <dbReference type="ARBA" id="ARBA00022475"/>
    </source>
</evidence>
<accession>A0A9X3E6I9</accession>
<dbReference type="SMART" id="SM00382">
    <property type="entry name" value="AAA"/>
    <property type="match status" value="2"/>
</dbReference>
<dbReference type="GO" id="GO:0016887">
    <property type="term" value="F:ATP hydrolysis activity"/>
    <property type="evidence" value="ECO:0007669"/>
    <property type="project" value="InterPro"/>
</dbReference>
<dbReference type="GO" id="GO:0005886">
    <property type="term" value="C:plasma membrane"/>
    <property type="evidence" value="ECO:0007669"/>
    <property type="project" value="UniProtKB-SubCell"/>
</dbReference>
<feature type="domain" description="ABC transporter" evidence="10">
    <location>
        <begin position="3"/>
        <end position="239"/>
    </location>
</feature>
<evidence type="ECO:0000256" key="4">
    <source>
        <dbReference type="ARBA" id="ARBA00022597"/>
    </source>
</evidence>
<protein>
    <submittedName>
        <fullName evidence="11">Sugar ABC transporter ATP-binding protein</fullName>
    </submittedName>
</protein>
<name>A0A9X3E6I9_9LACO</name>
<dbReference type="PROSITE" id="PS00211">
    <property type="entry name" value="ABC_TRANSPORTER_1"/>
    <property type="match status" value="1"/>
</dbReference>
<evidence type="ECO:0000259" key="10">
    <source>
        <dbReference type="PROSITE" id="PS50893"/>
    </source>
</evidence>
<organism evidence="11 12">
    <name type="scientific">Leuconostoc falkenbergense</name>
    <dbReference type="NCBI Taxonomy" id="2766470"/>
    <lineage>
        <taxon>Bacteria</taxon>
        <taxon>Bacillati</taxon>
        <taxon>Bacillota</taxon>
        <taxon>Bacilli</taxon>
        <taxon>Lactobacillales</taxon>
        <taxon>Lactobacillaceae</taxon>
        <taxon>Leuconostoc</taxon>
    </lineage>
</organism>
<keyword evidence="4" id="KW-0762">Sugar transport</keyword>
<keyword evidence="9" id="KW-0472">Membrane</keyword>
<dbReference type="InterPro" id="IPR003593">
    <property type="entry name" value="AAA+_ATPase"/>
</dbReference>
<keyword evidence="5" id="KW-0677">Repeat</keyword>
<keyword evidence="8" id="KW-1278">Translocase</keyword>
<evidence type="ECO:0000256" key="7">
    <source>
        <dbReference type="ARBA" id="ARBA00022840"/>
    </source>
</evidence>
<dbReference type="RefSeq" id="WP_267286942.1">
    <property type="nucleotide sequence ID" value="NZ_QVOQ01000005.1"/>
</dbReference>
<keyword evidence="7 11" id="KW-0067">ATP-binding</keyword>
<evidence type="ECO:0000256" key="2">
    <source>
        <dbReference type="ARBA" id="ARBA00022448"/>
    </source>
</evidence>
<dbReference type="PANTHER" id="PTHR43790">
    <property type="entry name" value="CARBOHYDRATE TRANSPORT ATP-BINDING PROTEIN MG119-RELATED"/>
    <property type="match status" value="1"/>
</dbReference>
<keyword evidence="2" id="KW-0813">Transport</keyword>
<evidence type="ECO:0000256" key="6">
    <source>
        <dbReference type="ARBA" id="ARBA00022741"/>
    </source>
</evidence>
<evidence type="ECO:0000313" key="11">
    <source>
        <dbReference type="EMBL" id="MCX7578384.1"/>
    </source>
</evidence>
<dbReference type="InterPro" id="IPR017871">
    <property type="entry name" value="ABC_transporter-like_CS"/>
</dbReference>
<comment type="subcellular location">
    <subcellularLocation>
        <location evidence="1">Cell membrane</location>
        <topology evidence="1">Peripheral membrane protein</topology>
    </subcellularLocation>
</comment>
<gene>
    <name evidence="11" type="ORF">D0502_03095</name>
</gene>
<dbReference type="GO" id="GO:0005524">
    <property type="term" value="F:ATP binding"/>
    <property type="evidence" value="ECO:0007669"/>
    <property type="project" value="UniProtKB-KW"/>
</dbReference>
<evidence type="ECO:0000256" key="1">
    <source>
        <dbReference type="ARBA" id="ARBA00004202"/>
    </source>
</evidence>
<evidence type="ECO:0000256" key="9">
    <source>
        <dbReference type="ARBA" id="ARBA00023136"/>
    </source>
</evidence>
<evidence type="ECO:0000256" key="8">
    <source>
        <dbReference type="ARBA" id="ARBA00022967"/>
    </source>
</evidence>
<dbReference type="CDD" id="cd03216">
    <property type="entry name" value="ABC_Carb_Monos_I"/>
    <property type="match status" value="1"/>
</dbReference>
<feature type="domain" description="ABC transporter" evidence="10">
    <location>
        <begin position="246"/>
        <end position="493"/>
    </location>
</feature>
<evidence type="ECO:0000313" key="12">
    <source>
        <dbReference type="Proteomes" id="UP001080333"/>
    </source>
</evidence>
<evidence type="ECO:0000256" key="5">
    <source>
        <dbReference type="ARBA" id="ARBA00022737"/>
    </source>
</evidence>
<keyword evidence="6" id="KW-0547">Nucleotide-binding</keyword>
<dbReference type="SUPFAM" id="SSF52540">
    <property type="entry name" value="P-loop containing nucleoside triphosphate hydrolases"/>
    <property type="match status" value="2"/>
</dbReference>
<sequence length="497" mass="54760">MKIDMLGISKSFGNNHVLRDVNFHLDNAEVHALIGENGAGKSTLMNILTGLLNADSGQILVDDKEVHFNGPKDAEEHGISFIHQEMNNFGEMTVLENMFLNKEVKNKWGMIDEKTMRAEALKIFQTLNINYDLNAMIGDLSIGAQQMIEISKAMMSEAKVIIMDEPTAALTNSEITSLFTTVNHLKDQGVSFIYISHRIEENMEIADKITIMRDGHTVDESLISETSVEKIVTNMVGRDIGDFYPERHANTGKTILSVTHLESDDKFHDINFTVKEGEILGFSGLMGSGRTEIMRAIFGVDHRNGGDVAINGKKVKIMSPSDAINQGIGFVTENRKDEGLILDFSVSENIIMASLKDLVKKHFIDEKVKDDFVNLLVKRLTIKTDGTNIDAGSLSGGNQQKVVLAKWIGAGSKILILDEPTRGVDVGAKREIYDLINELTSRGVAIIMVSSDLPEVLAMSDRIAVMYEGNMMAIVDNSHHVTESDIMTLATGGKTND</sequence>
<dbReference type="PROSITE" id="PS50893">
    <property type="entry name" value="ABC_TRANSPORTER_2"/>
    <property type="match status" value="2"/>
</dbReference>
<dbReference type="FunFam" id="3.40.50.300:FF:000127">
    <property type="entry name" value="Ribose import ATP-binding protein RbsA"/>
    <property type="match status" value="1"/>
</dbReference>
<reference evidence="11" key="1">
    <citation type="submission" date="2018-08" db="EMBL/GenBank/DDBJ databases">
        <title>Draft genome sequences of Leuconostoc spp. and Weissella spp. with biocontrol potential.</title>
        <authorList>
            <person name="Lo R."/>
            <person name="Ho V.T.T."/>
            <person name="Turner M.S."/>
        </authorList>
    </citation>
    <scope>NUCLEOTIDE SEQUENCE</scope>
    <source>
        <strain evidence="11">156</strain>
    </source>
</reference>
<dbReference type="EMBL" id="QVOQ01000005">
    <property type="protein sequence ID" value="MCX7578384.1"/>
    <property type="molecule type" value="Genomic_DNA"/>
</dbReference>
<dbReference type="InterPro" id="IPR027417">
    <property type="entry name" value="P-loop_NTPase"/>
</dbReference>